<dbReference type="RefSeq" id="WP_147341334.1">
    <property type="nucleotide sequence ID" value="NZ_QURH01000539.1"/>
</dbReference>
<name>A0A372JGR4_9ACTN</name>
<evidence type="ECO:0000313" key="1">
    <source>
        <dbReference type="EMBL" id="RFU39150.1"/>
    </source>
</evidence>
<keyword evidence="2" id="KW-1185">Reference proteome</keyword>
<protein>
    <submittedName>
        <fullName evidence="1">Uncharacterized protein</fullName>
    </submittedName>
</protein>
<evidence type="ECO:0000313" key="2">
    <source>
        <dbReference type="Proteomes" id="UP000261811"/>
    </source>
</evidence>
<dbReference type="EMBL" id="QURH01000539">
    <property type="protein sequence ID" value="RFU39150.1"/>
    <property type="molecule type" value="Genomic_DNA"/>
</dbReference>
<dbReference type="AlphaFoldDB" id="A0A372JGR4"/>
<proteinExistence type="predicted"/>
<gene>
    <name evidence="1" type="ORF">DZF91_23925</name>
</gene>
<dbReference type="Proteomes" id="UP000261811">
    <property type="component" value="Unassembled WGS sequence"/>
</dbReference>
<comment type="caution">
    <text evidence="1">The sequence shown here is derived from an EMBL/GenBank/DDBJ whole genome shotgun (WGS) entry which is preliminary data.</text>
</comment>
<accession>A0A372JGR4</accession>
<reference evidence="1 2" key="1">
    <citation type="submission" date="2018-08" db="EMBL/GenBank/DDBJ databases">
        <title>Actinomadura jelena sp. nov., a novel Actinomycete isolated from soil in Chad.</title>
        <authorList>
            <person name="Shi L."/>
        </authorList>
    </citation>
    <scope>NUCLEOTIDE SEQUENCE [LARGE SCALE GENOMIC DNA]</scope>
    <source>
        <strain evidence="1 2">NEAU-G17</strain>
    </source>
</reference>
<feature type="non-terminal residue" evidence="1">
    <location>
        <position position="62"/>
    </location>
</feature>
<organism evidence="1 2">
    <name type="scientific">Actinomadura logoneensis</name>
    <dbReference type="NCBI Taxonomy" id="2293572"/>
    <lineage>
        <taxon>Bacteria</taxon>
        <taxon>Bacillati</taxon>
        <taxon>Actinomycetota</taxon>
        <taxon>Actinomycetes</taxon>
        <taxon>Streptosporangiales</taxon>
        <taxon>Thermomonosporaceae</taxon>
        <taxon>Actinomadura</taxon>
    </lineage>
</organism>
<sequence length="62" mass="6527">MTEILLTDTPEDAPVGLADDPEIRITAHTYRRVFGVPPAALRRAPGGLALLGGVPHTPDAAR</sequence>